<accession>A0ABR7YZY6</accession>
<comment type="caution">
    <text evidence="2">The sequence shown here is derived from an EMBL/GenBank/DDBJ whole genome shotgun (WGS) entry which is preliminary data.</text>
</comment>
<dbReference type="CDD" id="cd10979">
    <property type="entry name" value="CE4_PuuE_like"/>
    <property type="match status" value="1"/>
</dbReference>
<dbReference type="Gene3D" id="3.20.20.370">
    <property type="entry name" value="Glycoside hydrolase/deacetylase"/>
    <property type="match status" value="1"/>
</dbReference>
<dbReference type="PROSITE" id="PS51677">
    <property type="entry name" value="NODB"/>
    <property type="match status" value="1"/>
</dbReference>
<organism evidence="2 3">
    <name type="scientific">Pseudomonas typographi</name>
    <dbReference type="NCBI Taxonomy" id="2715964"/>
    <lineage>
        <taxon>Bacteria</taxon>
        <taxon>Pseudomonadati</taxon>
        <taxon>Pseudomonadota</taxon>
        <taxon>Gammaproteobacteria</taxon>
        <taxon>Pseudomonadales</taxon>
        <taxon>Pseudomonadaceae</taxon>
        <taxon>Pseudomonas</taxon>
    </lineage>
</organism>
<feature type="domain" description="NodB homology" evidence="1">
    <location>
        <begin position="58"/>
        <end position="277"/>
    </location>
</feature>
<dbReference type="Pfam" id="PF01522">
    <property type="entry name" value="Polysacc_deac_1"/>
    <property type="match status" value="1"/>
</dbReference>
<evidence type="ECO:0000313" key="3">
    <source>
        <dbReference type="Proteomes" id="UP000805841"/>
    </source>
</evidence>
<dbReference type="InterPro" id="IPR011330">
    <property type="entry name" value="Glyco_hydro/deAcase_b/a-brl"/>
</dbReference>
<reference evidence="2 3" key="1">
    <citation type="journal article" date="2020" name="Insects">
        <title>Bacteria Belonging to Pseudomonas typographi sp. nov. from the Bark Beetle Ips typographus Have Genomic Potential to Aid in the Host Ecology.</title>
        <authorList>
            <person name="Peral-Aranega E."/>
            <person name="Saati-Santamaria Z."/>
            <person name="Kolarik M."/>
            <person name="Rivas R."/>
            <person name="Garcia-Fraile P."/>
        </authorList>
    </citation>
    <scope>NUCLEOTIDE SEQUENCE [LARGE SCALE GENOMIC DNA]</scope>
    <source>
        <strain evidence="2 3">CA3A</strain>
    </source>
</reference>
<proteinExistence type="predicted"/>
<dbReference type="SUPFAM" id="SSF88713">
    <property type="entry name" value="Glycoside hydrolase/deacetylase"/>
    <property type="match status" value="1"/>
</dbReference>
<keyword evidence="3" id="KW-1185">Reference proteome</keyword>
<dbReference type="RefSeq" id="WP_190419426.1">
    <property type="nucleotide sequence ID" value="NZ_JAAOCA010000008.1"/>
</dbReference>
<protein>
    <submittedName>
        <fullName evidence="2">Polysaccharide deacetylase family protein</fullName>
    </submittedName>
</protein>
<dbReference type="Proteomes" id="UP000805841">
    <property type="component" value="Unassembled WGS sequence"/>
</dbReference>
<gene>
    <name evidence="2" type="ORF">HAQ05_08695</name>
</gene>
<dbReference type="PANTHER" id="PTHR43123">
    <property type="entry name" value="POLYSACCHARIDE DEACETYLASE-RELATED"/>
    <property type="match status" value="1"/>
</dbReference>
<evidence type="ECO:0000313" key="2">
    <source>
        <dbReference type="EMBL" id="MBD1598780.1"/>
    </source>
</evidence>
<dbReference type="EMBL" id="JAAOCA010000008">
    <property type="protein sequence ID" value="MBD1598780.1"/>
    <property type="molecule type" value="Genomic_DNA"/>
</dbReference>
<evidence type="ECO:0000259" key="1">
    <source>
        <dbReference type="PROSITE" id="PS51677"/>
    </source>
</evidence>
<dbReference type="InterPro" id="IPR002509">
    <property type="entry name" value="NODB_dom"/>
</dbReference>
<name>A0ABR7YZY6_9PSED</name>
<sequence length="303" mass="33738">MLPGPNRFAYSGIESRADFQWPEGKRLAFYVALCVEHFSYGSGGLGLSYSPGISQPNTYNWAWREYGNRVGGWRILALCKELGIPLTVLLNTECYEHCPELVQALVDAGAEIVSHGRSNSEIQNGLSEEQERQLIHSATESIKQHSGLQPAGWMSPGANPSAVTEDLLQEAGYLYTLDWPMDDQPVWMKTREGKLLSLPYPHEVNDVPMVVLHHGTAPAFAEMAIANFDEMLVQSSQQSLVYGMTLHTFIMGQPFRLQALRKLLEHIKRRDDAVWFTTAGQIAKHYAQQIAPDLNDSPQGAPA</sequence>
<dbReference type="PANTHER" id="PTHR43123:SF4">
    <property type="entry name" value="POLYSACCHARIDE DEACETYLASE"/>
    <property type="match status" value="1"/>
</dbReference>